<comment type="caution">
    <text evidence="2">The sequence shown here is derived from an EMBL/GenBank/DDBJ whole genome shotgun (WGS) entry which is preliminary data.</text>
</comment>
<evidence type="ECO:0000313" key="2">
    <source>
        <dbReference type="EMBL" id="MBL3609654.1"/>
    </source>
</evidence>
<dbReference type="EMBL" id="JAESJJ010000016">
    <property type="protein sequence ID" value="MBL3609654.1"/>
    <property type="molecule type" value="Genomic_DNA"/>
</dbReference>
<evidence type="ECO:0000259" key="1">
    <source>
        <dbReference type="Pfam" id="PF02371"/>
    </source>
</evidence>
<dbReference type="Pfam" id="PF02371">
    <property type="entry name" value="Transposase_20"/>
    <property type="match status" value="1"/>
</dbReference>
<dbReference type="Proteomes" id="UP000604473">
    <property type="component" value="Unassembled WGS sequence"/>
</dbReference>
<feature type="domain" description="Transposase IS116/IS110/IS902 C-terminal" evidence="1">
    <location>
        <begin position="15"/>
        <end position="59"/>
    </location>
</feature>
<proteinExistence type="predicted"/>
<reference evidence="2 3" key="1">
    <citation type="submission" date="2021-01" db="EMBL/GenBank/DDBJ databases">
        <title>Draft genomes of Rhodovulum sulfidophilum.</title>
        <authorList>
            <person name="Guzman M.S."/>
        </authorList>
    </citation>
    <scope>NUCLEOTIDE SEQUENCE [LARGE SCALE GENOMIC DNA]</scope>
    <source>
        <strain evidence="2 3">AB35</strain>
    </source>
</reference>
<protein>
    <submittedName>
        <fullName evidence="2">Transposase</fullName>
    </submittedName>
</protein>
<evidence type="ECO:0000313" key="3">
    <source>
        <dbReference type="Proteomes" id="UP000604473"/>
    </source>
</evidence>
<accession>A0ABS1RXG4</accession>
<gene>
    <name evidence="2" type="ORF">JMM60_12715</name>
</gene>
<organism evidence="2 3">
    <name type="scientific">Rhodovulum sulfidophilum</name>
    <name type="common">Rhodobacter sulfidophilus</name>
    <dbReference type="NCBI Taxonomy" id="35806"/>
    <lineage>
        <taxon>Bacteria</taxon>
        <taxon>Pseudomonadati</taxon>
        <taxon>Pseudomonadota</taxon>
        <taxon>Alphaproteobacteria</taxon>
        <taxon>Rhodobacterales</taxon>
        <taxon>Paracoccaceae</taxon>
        <taxon>Rhodovulum</taxon>
    </lineage>
</organism>
<name>A0ABS1RXG4_RHOSU</name>
<sequence length="108" mass="12405">MRRLVRASDDCRRPMTIPGGGPLAALAFRVAIDDPFRFRRARDFGGWLRLVSRRYRSGEGLLRYWALRLSSPFHRRFQAPTSISALPRAEQRFMNEPCRAIGPSDNGE</sequence>
<dbReference type="InterPro" id="IPR003346">
    <property type="entry name" value="Transposase_20"/>
</dbReference>
<keyword evidence="3" id="KW-1185">Reference proteome</keyword>